<dbReference type="PROSITE" id="PS50045">
    <property type="entry name" value="SIGMA54_INTERACT_4"/>
    <property type="match status" value="1"/>
</dbReference>
<dbReference type="GO" id="GO:0006355">
    <property type="term" value="P:regulation of DNA-templated transcription"/>
    <property type="evidence" value="ECO:0007669"/>
    <property type="project" value="InterPro"/>
</dbReference>
<dbReference type="InterPro" id="IPR003593">
    <property type="entry name" value="AAA+_ATPase"/>
</dbReference>
<keyword evidence="5" id="KW-0804">Transcription</keyword>
<dbReference type="InterPro" id="IPR003018">
    <property type="entry name" value="GAF"/>
</dbReference>
<evidence type="ECO:0000256" key="3">
    <source>
        <dbReference type="ARBA" id="ARBA00023015"/>
    </source>
</evidence>
<dbReference type="Gene3D" id="3.40.50.300">
    <property type="entry name" value="P-loop containing nucleotide triphosphate hydrolases"/>
    <property type="match status" value="1"/>
</dbReference>
<dbReference type="OrthoDB" id="9761705at2"/>
<dbReference type="SUPFAM" id="SSF46689">
    <property type="entry name" value="Homeodomain-like"/>
    <property type="match status" value="1"/>
</dbReference>
<proteinExistence type="predicted"/>
<keyword evidence="3" id="KW-0805">Transcription regulation</keyword>
<dbReference type="FunFam" id="3.40.50.300:FF:000006">
    <property type="entry name" value="DNA-binding transcriptional regulator NtrC"/>
    <property type="match status" value="1"/>
</dbReference>
<dbReference type="PANTHER" id="PTHR32071:SF77">
    <property type="entry name" value="TRANSCRIPTIONAL REGULATORY PROTEIN"/>
    <property type="match status" value="1"/>
</dbReference>
<dbReference type="InterPro" id="IPR002197">
    <property type="entry name" value="HTH_Fis"/>
</dbReference>
<dbReference type="Gene3D" id="1.10.10.60">
    <property type="entry name" value="Homeodomain-like"/>
    <property type="match status" value="1"/>
</dbReference>
<dbReference type="CDD" id="cd00009">
    <property type="entry name" value="AAA"/>
    <property type="match status" value="1"/>
</dbReference>
<dbReference type="Pfam" id="PF25601">
    <property type="entry name" value="AAA_lid_14"/>
    <property type="match status" value="1"/>
</dbReference>
<name>A0A3M6QTS7_9BURK</name>
<accession>A0A3M6QTS7</accession>
<dbReference type="InterPro" id="IPR027417">
    <property type="entry name" value="P-loop_NTPase"/>
</dbReference>
<dbReference type="GO" id="GO:0005524">
    <property type="term" value="F:ATP binding"/>
    <property type="evidence" value="ECO:0007669"/>
    <property type="project" value="UniProtKB-KW"/>
</dbReference>
<feature type="domain" description="Sigma-54 factor interaction" evidence="7">
    <location>
        <begin position="349"/>
        <end position="560"/>
    </location>
</feature>
<evidence type="ECO:0000256" key="1">
    <source>
        <dbReference type="ARBA" id="ARBA00022741"/>
    </source>
</evidence>
<dbReference type="InterPro" id="IPR025943">
    <property type="entry name" value="Sigma_54_int_dom_ATP-bd_2"/>
</dbReference>
<dbReference type="GO" id="GO:0043565">
    <property type="term" value="F:sequence-specific DNA binding"/>
    <property type="evidence" value="ECO:0007669"/>
    <property type="project" value="InterPro"/>
</dbReference>
<sequence length="655" mass="70748">MSLGTHHSLQQARNHLLEHGTCPPGALDERLAQSWQRSLHAGLRPLGIEDMAGPVSNAHLQEMLHGNAELLAHARPVMDFLYGQIRGNHSMVVLADAQCTLLHTQGDRAFLNKAQRVALSRGASWHEAQRGTNAIGTAMAERMPLRVRGGEHFLEQNRFLHCSAAPIFSAQGEVAGVIDISGDQYASQSHALGLASTAARMIENSWLKARYPHLPRIHMHAQAEGLDTLAEGILVMTEDGFLVGANQEAMRLLRLHPADFFALRLEDRLQQRLGQLLRQPGEAPQALRLPNGRRLYLQIHHRPRAGGTTVAASAPATPAGPTAPAHAPADPLAALDTGDLQWRAATHKVRRILSKPIALLIQGESGVGKEVFARAAHDSGPRRGQPFVAINCAAIPEALIEAELFGYAPGAYTGAQKGGSPGRIREADGGTLFLDEIGDMPLALQTRLLRVLQERSVTPLGGSPVAVDFALISATHCPLDEAVEQGRFRRDLYYRINGFSVHLPPLRARGDFDALVERLLRQFGAPAGVGLGASLHQALRRHDWPGNLRQLASTLQTACALLEAHETHIDWHHLADDIVHRLRHGVALLQAGGLAPAQAAPAGMPGAAMPTRSLRSLSRSAVLQALQQCSGNISQAARQLGISRQTVYRHLRAVG</sequence>
<dbReference type="InterPro" id="IPR035965">
    <property type="entry name" value="PAS-like_dom_sf"/>
</dbReference>
<dbReference type="InterPro" id="IPR009057">
    <property type="entry name" value="Homeodomain-like_sf"/>
</dbReference>
<organism evidence="8 9">
    <name type="scientific">Corticibacter populi</name>
    <dbReference type="NCBI Taxonomy" id="1550736"/>
    <lineage>
        <taxon>Bacteria</taxon>
        <taxon>Pseudomonadati</taxon>
        <taxon>Pseudomonadota</taxon>
        <taxon>Betaproteobacteria</taxon>
        <taxon>Burkholderiales</taxon>
        <taxon>Comamonadaceae</taxon>
        <taxon>Corticibacter</taxon>
    </lineage>
</organism>
<keyword evidence="4" id="KW-0238">DNA-binding</keyword>
<feature type="region of interest" description="Disordered" evidence="6">
    <location>
        <begin position="307"/>
        <end position="332"/>
    </location>
</feature>
<keyword evidence="1" id="KW-0547">Nucleotide-binding</keyword>
<evidence type="ECO:0000256" key="5">
    <source>
        <dbReference type="ARBA" id="ARBA00023163"/>
    </source>
</evidence>
<dbReference type="Pfam" id="PF02954">
    <property type="entry name" value="HTH_8"/>
    <property type="match status" value="1"/>
</dbReference>
<evidence type="ECO:0000256" key="6">
    <source>
        <dbReference type="SAM" id="MobiDB-lite"/>
    </source>
</evidence>
<evidence type="ECO:0000313" key="9">
    <source>
        <dbReference type="Proteomes" id="UP000278006"/>
    </source>
</evidence>
<comment type="caution">
    <text evidence="8">The sequence shown here is derived from an EMBL/GenBank/DDBJ whole genome shotgun (WGS) entry which is preliminary data.</text>
</comment>
<protein>
    <submittedName>
        <fullName evidence="8">Sigma-54-dependent Fis family transcriptional regulator</fullName>
    </submittedName>
</protein>
<dbReference type="Gene3D" id="3.30.450.40">
    <property type="match status" value="1"/>
</dbReference>
<dbReference type="SUPFAM" id="SSF55781">
    <property type="entry name" value="GAF domain-like"/>
    <property type="match status" value="1"/>
</dbReference>
<dbReference type="InterPro" id="IPR058031">
    <property type="entry name" value="AAA_lid_NorR"/>
</dbReference>
<dbReference type="SMART" id="SM00382">
    <property type="entry name" value="AAA"/>
    <property type="match status" value="1"/>
</dbReference>
<evidence type="ECO:0000256" key="2">
    <source>
        <dbReference type="ARBA" id="ARBA00022840"/>
    </source>
</evidence>
<keyword evidence="9" id="KW-1185">Reference proteome</keyword>
<dbReference type="AlphaFoldDB" id="A0A3M6QTS7"/>
<dbReference type="RefSeq" id="WP_122227733.1">
    <property type="nucleotide sequence ID" value="NZ_RDQO01000002.1"/>
</dbReference>
<dbReference type="InterPro" id="IPR029016">
    <property type="entry name" value="GAF-like_dom_sf"/>
</dbReference>
<evidence type="ECO:0000313" key="8">
    <source>
        <dbReference type="EMBL" id="RMX06444.1"/>
    </source>
</evidence>
<evidence type="ECO:0000259" key="7">
    <source>
        <dbReference type="PROSITE" id="PS50045"/>
    </source>
</evidence>
<dbReference type="EMBL" id="RDQO01000002">
    <property type="protein sequence ID" value="RMX06444.1"/>
    <property type="molecule type" value="Genomic_DNA"/>
</dbReference>
<dbReference type="SUPFAM" id="SSF55785">
    <property type="entry name" value="PYP-like sensor domain (PAS domain)"/>
    <property type="match status" value="1"/>
</dbReference>
<dbReference type="PRINTS" id="PR01590">
    <property type="entry name" value="HTHFIS"/>
</dbReference>
<dbReference type="InterPro" id="IPR002078">
    <property type="entry name" value="Sigma_54_int"/>
</dbReference>
<gene>
    <name evidence="8" type="ORF">D8I35_07890</name>
</gene>
<dbReference type="PANTHER" id="PTHR32071">
    <property type="entry name" value="TRANSCRIPTIONAL REGULATORY PROTEIN"/>
    <property type="match status" value="1"/>
</dbReference>
<reference evidence="8 9" key="1">
    <citation type="submission" date="2018-10" db="EMBL/GenBank/DDBJ databases">
        <title>Draft genome of Cortibacter populi DSM10536.</title>
        <authorList>
            <person name="Bernier A.-M."/>
            <person name="Bernard K."/>
        </authorList>
    </citation>
    <scope>NUCLEOTIDE SEQUENCE [LARGE SCALE GENOMIC DNA]</scope>
    <source>
        <strain evidence="8 9">DSM 105136</strain>
    </source>
</reference>
<dbReference type="Pfam" id="PF00158">
    <property type="entry name" value="Sigma54_activat"/>
    <property type="match status" value="1"/>
</dbReference>
<dbReference type="Gene3D" id="1.10.8.60">
    <property type="match status" value="1"/>
</dbReference>
<dbReference type="SUPFAM" id="SSF52540">
    <property type="entry name" value="P-loop containing nucleoside triphosphate hydrolases"/>
    <property type="match status" value="1"/>
</dbReference>
<dbReference type="InterPro" id="IPR025662">
    <property type="entry name" value="Sigma_54_int_dom_ATP-bd_1"/>
</dbReference>
<dbReference type="PROSITE" id="PS00676">
    <property type="entry name" value="SIGMA54_INTERACT_2"/>
    <property type="match status" value="1"/>
</dbReference>
<keyword evidence="2" id="KW-0067">ATP-binding</keyword>
<dbReference type="Proteomes" id="UP000278006">
    <property type="component" value="Unassembled WGS sequence"/>
</dbReference>
<evidence type="ECO:0000256" key="4">
    <source>
        <dbReference type="ARBA" id="ARBA00023125"/>
    </source>
</evidence>
<dbReference type="Pfam" id="PF01590">
    <property type="entry name" value="GAF"/>
    <property type="match status" value="1"/>
</dbReference>
<dbReference type="PROSITE" id="PS00675">
    <property type="entry name" value="SIGMA54_INTERACT_1"/>
    <property type="match status" value="1"/>
</dbReference>